<keyword evidence="2 8" id="KW-0699">rRNA-binding</keyword>
<keyword evidence="3 8" id="KW-0694">RNA-binding</keyword>
<evidence type="ECO:0000259" key="9">
    <source>
        <dbReference type="SMART" id="SM00739"/>
    </source>
</evidence>
<dbReference type="InterPro" id="IPR008991">
    <property type="entry name" value="Translation_prot_SH3-like_sf"/>
</dbReference>
<protein>
    <recommendedName>
        <fullName evidence="6 8">Large ribosomal subunit protein uL24</fullName>
    </recommendedName>
</protein>
<evidence type="ECO:0000256" key="4">
    <source>
        <dbReference type="ARBA" id="ARBA00022980"/>
    </source>
</evidence>
<dbReference type="GO" id="GO:0003735">
    <property type="term" value="F:structural constituent of ribosome"/>
    <property type="evidence" value="ECO:0007669"/>
    <property type="project" value="InterPro"/>
</dbReference>
<dbReference type="PANTHER" id="PTHR12903">
    <property type="entry name" value="MITOCHONDRIAL RIBOSOMAL PROTEIN L24"/>
    <property type="match status" value="1"/>
</dbReference>
<dbReference type="InterPro" id="IPR005825">
    <property type="entry name" value="Ribosomal_uL24_CS"/>
</dbReference>
<proteinExistence type="inferred from homology"/>
<sequence length="104" mass="11477">MLKIRKNDEVVVIAGKDKGKRGTVRTVRNDGRLVVSGINMVKKHQKPNPYLQQPGGIVEKEAGIHASNVAIWNPKTEKADRVGFKVEGDTKVRIFKSTGDQIDA</sequence>
<reference evidence="10 11" key="1">
    <citation type="submission" date="2017-07" db="EMBL/GenBank/DDBJ databases">
        <title>Annotated genome sequence of Bacterioplanes sanyensis isolated from Red Sea.</title>
        <authorList>
            <person name="Rehman Z.U."/>
        </authorList>
    </citation>
    <scope>NUCLEOTIDE SEQUENCE [LARGE SCALE GENOMIC DNA]</scope>
    <source>
        <strain evidence="10 11">NV9</strain>
    </source>
</reference>
<organism evidence="10 11">
    <name type="scientific">Bacterioplanes sanyensis</name>
    <dbReference type="NCBI Taxonomy" id="1249553"/>
    <lineage>
        <taxon>Bacteria</taxon>
        <taxon>Pseudomonadati</taxon>
        <taxon>Pseudomonadota</taxon>
        <taxon>Gammaproteobacteria</taxon>
        <taxon>Oceanospirillales</taxon>
        <taxon>Oceanospirillaceae</taxon>
        <taxon>Bacterioplanes</taxon>
    </lineage>
</organism>
<accession>A0A222FJ63</accession>
<name>A0A222FJ63_9GAMM</name>
<evidence type="ECO:0000313" key="11">
    <source>
        <dbReference type="Proteomes" id="UP000202440"/>
    </source>
</evidence>
<dbReference type="InterPro" id="IPR005824">
    <property type="entry name" value="KOW"/>
</dbReference>
<dbReference type="EMBL" id="CP022530">
    <property type="protein sequence ID" value="ASP38273.1"/>
    <property type="molecule type" value="Genomic_DNA"/>
</dbReference>
<evidence type="ECO:0000313" key="10">
    <source>
        <dbReference type="EMBL" id="ASP38273.1"/>
    </source>
</evidence>
<dbReference type="Gene3D" id="2.30.30.30">
    <property type="match status" value="1"/>
</dbReference>
<dbReference type="RefSeq" id="WP_094059471.1">
    <property type="nucleotide sequence ID" value="NZ_CP022530.1"/>
</dbReference>
<dbReference type="InterPro" id="IPR057264">
    <property type="entry name" value="Ribosomal_uL24_C"/>
</dbReference>
<dbReference type="KEGG" id="bsan:CHH28_06075"/>
<comment type="function">
    <text evidence="7 8">One of the proteins that surrounds the polypeptide exit tunnel on the outside of the subunit.</text>
</comment>
<keyword evidence="5 8" id="KW-0687">Ribonucleoprotein</keyword>
<dbReference type="GO" id="GO:1990904">
    <property type="term" value="C:ribonucleoprotein complex"/>
    <property type="evidence" value="ECO:0007669"/>
    <property type="project" value="UniProtKB-KW"/>
</dbReference>
<evidence type="ECO:0000256" key="5">
    <source>
        <dbReference type="ARBA" id="ARBA00023274"/>
    </source>
</evidence>
<evidence type="ECO:0000256" key="3">
    <source>
        <dbReference type="ARBA" id="ARBA00022884"/>
    </source>
</evidence>
<dbReference type="FunFam" id="2.30.30.30:FF:000004">
    <property type="entry name" value="50S ribosomal protein L24"/>
    <property type="match status" value="1"/>
</dbReference>
<dbReference type="SUPFAM" id="SSF50104">
    <property type="entry name" value="Translation proteins SH3-like domain"/>
    <property type="match status" value="1"/>
</dbReference>
<comment type="subunit">
    <text evidence="8">Part of the 50S ribosomal subunit.</text>
</comment>
<dbReference type="GO" id="GO:0019843">
    <property type="term" value="F:rRNA binding"/>
    <property type="evidence" value="ECO:0007669"/>
    <property type="project" value="UniProtKB-UniRule"/>
</dbReference>
<dbReference type="Proteomes" id="UP000202440">
    <property type="component" value="Chromosome"/>
</dbReference>
<evidence type="ECO:0000256" key="2">
    <source>
        <dbReference type="ARBA" id="ARBA00022730"/>
    </source>
</evidence>
<evidence type="ECO:0000256" key="1">
    <source>
        <dbReference type="ARBA" id="ARBA00010618"/>
    </source>
</evidence>
<dbReference type="PROSITE" id="PS01108">
    <property type="entry name" value="RIBOSOMAL_L24"/>
    <property type="match status" value="1"/>
</dbReference>
<feature type="domain" description="KOW" evidence="9">
    <location>
        <begin position="3"/>
        <end position="30"/>
    </location>
</feature>
<evidence type="ECO:0000256" key="8">
    <source>
        <dbReference type="HAMAP-Rule" id="MF_01326"/>
    </source>
</evidence>
<dbReference type="InterPro" id="IPR041988">
    <property type="entry name" value="Ribosomal_uL24_KOW"/>
</dbReference>
<dbReference type="GO" id="GO:0006412">
    <property type="term" value="P:translation"/>
    <property type="evidence" value="ECO:0007669"/>
    <property type="project" value="UniProtKB-UniRule"/>
</dbReference>
<dbReference type="OrthoDB" id="9807419at2"/>
<dbReference type="Pfam" id="PF17136">
    <property type="entry name" value="ribosomal_L24"/>
    <property type="match status" value="1"/>
</dbReference>
<comment type="similarity">
    <text evidence="1 8">Belongs to the universal ribosomal protein uL24 family.</text>
</comment>
<dbReference type="GO" id="GO:0005840">
    <property type="term" value="C:ribosome"/>
    <property type="evidence" value="ECO:0007669"/>
    <property type="project" value="UniProtKB-KW"/>
</dbReference>
<dbReference type="CDD" id="cd06089">
    <property type="entry name" value="KOW_RPL26"/>
    <property type="match status" value="1"/>
</dbReference>
<dbReference type="NCBIfam" id="TIGR01079">
    <property type="entry name" value="rplX_bact"/>
    <property type="match status" value="1"/>
</dbReference>
<comment type="function">
    <text evidence="8">One of two assembly initiator proteins, it binds directly to the 5'-end of the 23S rRNA, where it nucleates assembly of the 50S subunit.</text>
</comment>
<dbReference type="AlphaFoldDB" id="A0A222FJ63"/>
<keyword evidence="4 8" id="KW-0689">Ribosomal protein</keyword>
<gene>
    <name evidence="8" type="primary">rplX</name>
    <name evidence="10" type="ORF">CHH28_06075</name>
</gene>
<dbReference type="HAMAP" id="MF_01326_B">
    <property type="entry name" value="Ribosomal_uL24_B"/>
    <property type="match status" value="1"/>
</dbReference>
<dbReference type="SMART" id="SM00739">
    <property type="entry name" value="KOW"/>
    <property type="match status" value="1"/>
</dbReference>
<dbReference type="InterPro" id="IPR014722">
    <property type="entry name" value="Rib_uL2_dom2"/>
</dbReference>
<keyword evidence="11" id="KW-1185">Reference proteome</keyword>
<evidence type="ECO:0000256" key="6">
    <source>
        <dbReference type="ARBA" id="ARBA00035206"/>
    </source>
</evidence>
<dbReference type="InterPro" id="IPR003256">
    <property type="entry name" value="Ribosomal_uL24"/>
</dbReference>
<evidence type="ECO:0000256" key="7">
    <source>
        <dbReference type="ARBA" id="ARBA00058688"/>
    </source>
</evidence>